<evidence type="ECO:0000256" key="11">
    <source>
        <dbReference type="ARBA" id="ARBA00047836"/>
    </source>
</evidence>
<evidence type="ECO:0000256" key="4">
    <source>
        <dbReference type="ARBA" id="ARBA00012086"/>
    </source>
</evidence>
<feature type="active site" description="Proton donor/acceptor" evidence="12">
    <location>
        <position position="147"/>
    </location>
</feature>
<evidence type="ECO:0000256" key="10">
    <source>
        <dbReference type="ARBA" id="ARBA00023270"/>
    </source>
</evidence>
<evidence type="ECO:0000256" key="6">
    <source>
        <dbReference type="ARBA" id="ARBA00022605"/>
    </source>
</evidence>
<comment type="similarity">
    <text evidence="3 12 13">Belongs to the DapA family.</text>
</comment>
<feature type="site" description="Part of a proton relay during catalysis" evidence="12">
    <location>
        <position position="56"/>
    </location>
</feature>
<evidence type="ECO:0000256" key="2">
    <source>
        <dbReference type="ARBA" id="ARBA00005120"/>
    </source>
</evidence>
<dbReference type="SMART" id="SM01130">
    <property type="entry name" value="DHDPS"/>
    <property type="match status" value="1"/>
</dbReference>
<feature type="binding site" evidence="12">
    <location>
        <position position="57"/>
    </location>
    <ligand>
        <name>pyruvate</name>
        <dbReference type="ChEBI" id="CHEBI:15361"/>
    </ligand>
</feature>
<evidence type="ECO:0000313" key="15">
    <source>
        <dbReference type="Proteomes" id="UP001057702"/>
    </source>
</evidence>
<evidence type="ECO:0000313" key="14">
    <source>
        <dbReference type="EMBL" id="MCQ4084622.1"/>
    </source>
</evidence>
<evidence type="ECO:0000256" key="5">
    <source>
        <dbReference type="ARBA" id="ARBA00022490"/>
    </source>
</evidence>
<feature type="active site" description="Schiff-base intermediate with substrate" evidence="12">
    <location>
        <position position="175"/>
    </location>
</feature>
<evidence type="ECO:0000256" key="13">
    <source>
        <dbReference type="PIRNR" id="PIRNR001365"/>
    </source>
</evidence>
<comment type="subunit">
    <text evidence="12">Homotetramer; dimer of dimers.</text>
</comment>
<evidence type="ECO:0000256" key="3">
    <source>
        <dbReference type="ARBA" id="ARBA00007592"/>
    </source>
</evidence>
<dbReference type="HAMAP" id="MF_00418">
    <property type="entry name" value="DapA"/>
    <property type="match status" value="1"/>
</dbReference>
<dbReference type="EMBL" id="JANFNG010000038">
    <property type="protein sequence ID" value="MCQ4084622.1"/>
    <property type="molecule type" value="Genomic_DNA"/>
</dbReference>
<dbReference type="SUPFAM" id="SSF51569">
    <property type="entry name" value="Aldolase"/>
    <property type="match status" value="1"/>
</dbReference>
<keyword evidence="9 12" id="KW-0456">Lyase</keyword>
<keyword evidence="7 12" id="KW-0220">Diaminopimelate biosynthesis</keyword>
<dbReference type="PANTHER" id="PTHR12128">
    <property type="entry name" value="DIHYDRODIPICOLINATE SYNTHASE"/>
    <property type="match status" value="1"/>
</dbReference>
<evidence type="ECO:0000256" key="7">
    <source>
        <dbReference type="ARBA" id="ARBA00022915"/>
    </source>
</evidence>
<comment type="caution">
    <text evidence="14">The sequence shown here is derived from an EMBL/GenBank/DDBJ whole genome shotgun (WGS) entry which is preliminary data.</text>
</comment>
<accession>A0ABT1Q777</accession>
<dbReference type="InterPro" id="IPR005263">
    <property type="entry name" value="DapA"/>
</dbReference>
<comment type="caution">
    <text evidence="12">Was originally thought to be a dihydrodipicolinate synthase (DHDPS), catalyzing the condensation of (S)-aspartate-beta-semialdehyde [(S)-ASA] and pyruvate to dihydrodipicolinate (DHDP). However, it was shown in E.coli that the product of the enzymatic reaction is not dihydrodipicolinate but in fact (4S)-4-hydroxy-2,3,4,5-tetrahydro-(2S)-dipicolinic acid (HTPA), and that the consecutive dehydration reaction leading to DHDP is not spontaneous but catalyzed by DapB.</text>
</comment>
<comment type="caution">
    <text evidence="12">Lacks conserved residue(s) required for the propagation of feature annotation.</text>
</comment>
<proteinExistence type="inferred from homology"/>
<keyword evidence="6 12" id="KW-0028">Amino-acid biosynthesis</keyword>
<dbReference type="GO" id="GO:0008840">
    <property type="term" value="F:4-hydroxy-tetrahydrodipicolinate synthase activity"/>
    <property type="evidence" value="ECO:0007669"/>
    <property type="project" value="UniProtKB-EC"/>
</dbReference>
<sequence>MNPMQPAAPYAQQLDGIHVPLVTPFAVDGSVACDALESLAHQVLDDGATGLVALGTTAEAATLDEDERRAVTDVVARVCRERSAPLIIGAGSNDTRATAAALRGLKAWPEATAALVPVPYFTRPSEAGVVAHFTALAQASPLPLVVYNIPSRTGRTVGVDTLRRLAELPGVAGVKHAVGAVDADTVALLADPPADFAVLCGEDDFASAMFALGAAGGILAAAHIATGRWAELAAAWRTGETARARRLGGELTVLAQALFAEPNPGVIKGVLHAQGRIPTPSVRLPLLPASSAAVEAAHGAAHDGLGQAPVSASAGSR</sequence>
<dbReference type="PRINTS" id="PR00146">
    <property type="entry name" value="DHPICSNTHASE"/>
</dbReference>
<evidence type="ECO:0000256" key="12">
    <source>
        <dbReference type="HAMAP-Rule" id="MF_00418"/>
    </source>
</evidence>
<comment type="subcellular location">
    <subcellularLocation>
        <location evidence="12">Cytoplasm</location>
    </subcellularLocation>
</comment>
<dbReference type="PROSITE" id="PS00666">
    <property type="entry name" value="DHDPS_2"/>
    <property type="match status" value="1"/>
</dbReference>
<name>A0ABT1Q777_9ACTN</name>
<dbReference type="RefSeq" id="WP_255923689.1">
    <property type="nucleotide sequence ID" value="NZ_JANFNG010000038.1"/>
</dbReference>
<keyword evidence="5 12" id="KW-0963">Cytoplasm</keyword>
<evidence type="ECO:0000256" key="8">
    <source>
        <dbReference type="ARBA" id="ARBA00023154"/>
    </source>
</evidence>
<comment type="catalytic activity">
    <reaction evidence="11 12">
        <text>L-aspartate 4-semialdehyde + pyruvate = (2S,4S)-4-hydroxy-2,3,4,5-tetrahydrodipicolinate + H2O + H(+)</text>
        <dbReference type="Rhea" id="RHEA:34171"/>
        <dbReference type="ChEBI" id="CHEBI:15361"/>
        <dbReference type="ChEBI" id="CHEBI:15377"/>
        <dbReference type="ChEBI" id="CHEBI:15378"/>
        <dbReference type="ChEBI" id="CHEBI:67139"/>
        <dbReference type="ChEBI" id="CHEBI:537519"/>
        <dbReference type="EC" id="4.3.3.7"/>
    </reaction>
</comment>
<evidence type="ECO:0000256" key="1">
    <source>
        <dbReference type="ARBA" id="ARBA00003294"/>
    </source>
</evidence>
<comment type="pathway">
    <text evidence="2 12">Amino-acid biosynthesis; L-lysine biosynthesis via DAP pathway; (S)-tetrahydrodipicolinate from L-aspartate: step 3/4.</text>
</comment>
<gene>
    <name evidence="12 14" type="primary">dapA</name>
    <name evidence="14" type="ORF">NGB36_29615</name>
</gene>
<dbReference type="Proteomes" id="UP001057702">
    <property type="component" value="Unassembled WGS sequence"/>
</dbReference>
<dbReference type="EC" id="4.3.3.7" evidence="4 12"/>
<dbReference type="Gene3D" id="3.20.20.70">
    <property type="entry name" value="Aldolase class I"/>
    <property type="match status" value="1"/>
</dbReference>
<dbReference type="InterPro" id="IPR013785">
    <property type="entry name" value="Aldolase_TIM"/>
</dbReference>
<reference evidence="14" key="1">
    <citation type="submission" date="2022-06" db="EMBL/GenBank/DDBJ databases">
        <title>Draft genome sequence of Streptomyces sp. RB6PN25 isolated from peat swamp forest in Thailand.</title>
        <authorList>
            <person name="Duangmal K."/>
            <person name="Klaysubun C."/>
        </authorList>
    </citation>
    <scope>NUCLEOTIDE SEQUENCE</scope>
    <source>
        <strain evidence="14">RB6PN25</strain>
    </source>
</reference>
<keyword evidence="8 12" id="KW-0457">Lysine biosynthesis</keyword>
<dbReference type="PANTHER" id="PTHR12128:SF66">
    <property type="entry name" value="4-HYDROXY-2-OXOGLUTARATE ALDOLASE, MITOCHONDRIAL"/>
    <property type="match status" value="1"/>
</dbReference>
<protein>
    <recommendedName>
        <fullName evidence="4 12">4-hydroxy-tetrahydrodipicolinate synthase</fullName>
        <shortName evidence="12">HTPA synthase</shortName>
        <ecNumber evidence="4 12">4.3.3.7</ecNumber>
    </recommendedName>
</protein>
<keyword evidence="15" id="KW-1185">Reference proteome</keyword>
<evidence type="ECO:0000256" key="9">
    <source>
        <dbReference type="ARBA" id="ARBA00023239"/>
    </source>
</evidence>
<comment type="function">
    <text evidence="1 12">Catalyzes the condensation of (S)-aspartate-beta-semialdehyde [(S)-ASA] and pyruvate to 4-hydroxy-tetrahydrodipicolinate (HTPA).</text>
</comment>
<dbReference type="PIRSF" id="PIRSF001365">
    <property type="entry name" value="DHDPS"/>
    <property type="match status" value="1"/>
</dbReference>
<organism evidence="14 15">
    <name type="scientific">Streptomyces humicola</name>
    <dbReference type="NCBI Taxonomy" id="2953240"/>
    <lineage>
        <taxon>Bacteria</taxon>
        <taxon>Bacillati</taxon>
        <taxon>Actinomycetota</taxon>
        <taxon>Actinomycetes</taxon>
        <taxon>Kitasatosporales</taxon>
        <taxon>Streptomycetaceae</taxon>
        <taxon>Streptomyces</taxon>
    </lineage>
</organism>
<feature type="binding site" evidence="12">
    <location>
        <position position="218"/>
    </location>
    <ligand>
        <name>pyruvate</name>
        <dbReference type="ChEBI" id="CHEBI:15361"/>
    </ligand>
</feature>
<dbReference type="Pfam" id="PF00701">
    <property type="entry name" value="DHDPS"/>
    <property type="match status" value="1"/>
</dbReference>
<dbReference type="InterPro" id="IPR020625">
    <property type="entry name" value="Schiff_base-form_aldolases_AS"/>
</dbReference>
<keyword evidence="10 12" id="KW-0704">Schiff base</keyword>
<dbReference type="NCBIfam" id="TIGR00674">
    <property type="entry name" value="dapA"/>
    <property type="match status" value="1"/>
</dbReference>
<dbReference type="InterPro" id="IPR002220">
    <property type="entry name" value="DapA-like"/>
</dbReference>